<dbReference type="Pfam" id="PF00884">
    <property type="entry name" value="Sulfatase"/>
    <property type="match status" value="1"/>
</dbReference>
<comment type="similarity">
    <text evidence="1">Belongs to the sulfatase family.</text>
</comment>
<dbReference type="RefSeq" id="WP_303305220.1">
    <property type="nucleotide sequence ID" value="NZ_JAODOP010000004.1"/>
</dbReference>
<dbReference type="PANTHER" id="PTHR42693">
    <property type="entry name" value="ARYLSULFATASE FAMILY MEMBER"/>
    <property type="match status" value="1"/>
</dbReference>
<dbReference type="InterPro" id="IPR050738">
    <property type="entry name" value="Sulfatase"/>
</dbReference>
<dbReference type="SUPFAM" id="SSF53649">
    <property type="entry name" value="Alkaline phosphatase-like"/>
    <property type="match status" value="1"/>
</dbReference>
<protein>
    <submittedName>
        <fullName evidence="4">Arylsulfatase</fullName>
    </submittedName>
</protein>
<evidence type="ECO:0000313" key="4">
    <source>
        <dbReference type="EMBL" id="MEF3832852.1"/>
    </source>
</evidence>
<sequence>MKYRFLLYLFVIFNIAACKTENTDNFGPNIILISADDLGWSDLGCYGSEINTPNLDKLAEEGMRFTQFHNTSKCFPSRASLITGVYAHDCGYDTTFNNPIKNAVTIGEVLREKGYLTYWSGKHHGKENPITRGFDRYYGLKDGACNFFNPGAQREGEAKPAQKNPTRTWCIDSMMHYGYTPKEKDFYTTDYFTHYAIDYMKDAAEKKKPFFLYLAYTAPHDPLMAWPEDIAKYKGKYDLGYGRIRNARYNKQLKMGLIDKGYALSKPTFKPWDTLTLDQKEFEAKKMEVYAAMIDRMDQNIGRVLDELESLGQLDNSIILFVSDNGASSQVVNLKNDNDDGKIGGIDRWISLGLDWANVSNTPYRFYKNYSYEGGINTPLIAWWPNKIKSNSFSSFSGHFIDIMPTIIEITGATYPDYFNKQDITPMRGISLLPILEGKEAKRDKPIFWQWKEGRALLQNNWKIVKHGIDKPWDLYNIEEDPTETNNLNNMYPDKIIELDSMFINWISKYNN</sequence>
<evidence type="ECO:0000256" key="2">
    <source>
        <dbReference type="ARBA" id="ARBA00022801"/>
    </source>
</evidence>
<gene>
    <name evidence="4" type="ORF">N1F79_06910</name>
</gene>
<name>A0ABU7XQ45_9FLAO</name>
<dbReference type="InterPro" id="IPR017850">
    <property type="entry name" value="Alkaline_phosphatase_core_sf"/>
</dbReference>
<evidence type="ECO:0000259" key="3">
    <source>
        <dbReference type="Pfam" id="PF00884"/>
    </source>
</evidence>
<feature type="domain" description="Sulfatase N-terminal" evidence="3">
    <location>
        <begin position="28"/>
        <end position="412"/>
    </location>
</feature>
<dbReference type="Proteomes" id="UP001337305">
    <property type="component" value="Unassembled WGS sequence"/>
</dbReference>
<dbReference type="CDD" id="cd16025">
    <property type="entry name" value="PAS_like"/>
    <property type="match status" value="1"/>
</dbReference>
<keyword evidence="5" id="KW-1185">Reference proteome</keyword>
<reference evidence="4 5" key="1">
    <citation type="submission" date="2022-09" db="EMBL/GenBank/DDBJ databases">
        <title>Genome sequencing of Flavivirga sp. MEBiC05379.</title>
        <authorList>
            <person name="Oh H.-M."/>
            <person name="Kwon K.K."/>
            <person name="Park M.J."/>
            <person name="Yang S.-H."/>
        </authorList>
    </citation>
    <scope>NUCLEOTIDE SEQUENCE [LARGE SCALE GENOMIC DNA]</scope>
    <source>
        <strain evidence="4 5">MEBiC05379</strain>
    </source>
</reference>
<comment type="caution">
    <text evidence="4">The sequence shown here is derived from an EMBL/GenBank/DDBJ whole genome shotgun (WGS) entry which is preliminary data.</text>
</comment>
<evidence type="ECO:0000313" key="5">
    <source>
        <dbReference type="Proteomes" id="UP001337305"/>
    </source>
</evidence>
<keyword evidence="2" id="KW-0378">Hydrolase</keyword>
<dbReference type="PANTHER" id="PTHR42693:SF53">
    <property type="entry name" value="ENDO-4-O-SULFATASE"/>
    <property type="match status" value="1"/>
</dbReference>
<organism evidence="4 5">
    <name type="scientific">Flavivirga spongiicola</name>
    <dbReference type="NCBI Taxonomy" id="421621"/>
    <lineage>
        <taxon>Bacteria</taxon>
        <taxon>Pseudomonadati</taxon>
        <taxon>Bacteroidota</taxon>
        <taxon>Flavobacteriia</taxon>
        <taxon>Flavobacteriales</taxon>
        <taxon>Flavobacteriaceae</taxon>
        <taxon>Flavivirga</taxon>
    </lineage>
</organism>
<proteinExistence type="inferred from homology"/>
<evidence type="ECO:0000256" key="1">
    <source>
        <dbReference type="ARBA" id="ARBA00008779"/>
    </source>
</evidence>
<dbReference type="InterPro" id="IPR000917">
    <property type="entry name" value="Sulfatase_N"/>
</dbReference>
<dbReference type="Gene3D" id="3.30.1120.10">
    <property type="match status" value="1"/>
</dbReference>
<dbReference type="Gene3D" id="3.40.720.10">
    <property type="entry name" value="Alkaline Phosphatase, subunit A"/>
    <property type="match status" value="1"/>
</dbReference>
<dbReference type="EMBL" id="JAODOP010000004">
    <property type="protein sequence ID" value="MEF3832852.1"/>
    <property type="molecule type" value="Genomic_DNA"/>
</dbReference>
<accession>A0ABU7XQ45</accession>